<protein>
    <submittedName>
        <fullName evidence="2">Uncharacterized protein</fullName>
    </submittedName>
</protein>
<dbReference type="Proteomes" id="UP000488295">
    <property type="component" value="Unassembled WGS sequence"/>
</dbReference>
<feature type="transmembrane region" description="Helical" evidence="1">
    <location>
        <begin position="43"/>
        <end position="60"/>
    </location>
</feature>
<feature type="transmembrane region" description="Helical" evidence="1">
    <location>
        <begin position="72"/>
        <end position="91"/>
    </location>
</feature>
<evidence type="ECO:0000313" key="2">
    <source>
        <dbReference type="EMBL" id="MTE03604.1"/>
    </source>
</evidence>
<dbReference type="AlphaFoldDB" id="A0A9X4X9K0"/>
<reference evidence="2 3" key="1">
    <citation type="submission" date="2019-11" db="EMBL/GenBank/DDBJ databases">
        <title>Gastrointestinal microbiota of Peromyscus leucopus.</title>
        <authorList>
            <person name="Milovic A."/>
            <person name="Bassam K."/>
            <person name="Barbour A.G."/>
        </authorList>
    </citation>
    <scope>NUCLEOTIDE SEQUENCE [LARGE SCALE GENOMIC DNA]</scope>
    <source>
        <strain evidence="2 3">LL8</strain>
    </source>
</reference>
<feature type="transmembrane region" description="Helical" evidence="1">
    <location>
        <begin position="127"/>
        <end position="152"/>
    </location>
</feature>
<organism evidence="2 3">
    <name type="scientific">Lactobacillus johnsonii</name>
    <dbReference type="NCBI Taxonomy" id="33959"/>
    <lineage>
        <taxon>Bacteria</taxon>
        <taxon>Bacillati</taxon>
        <taxon>Bacillota</taxon>
        <taxon>Bacilli</taxon>
        <taxon>Lactobacillales</taxon>
        <taxon>Lactobacillaceae</taxon>
        <taxon>Lactobacillus</taxon>
    </lineage>
</organism>
<feature type="transmembrane region" description="Helical" evidence="1">
    <location>
        <begin position="7"/>
        <end position="23"/>
    </location>
</feature>
<comment type="caution">
    <text evidence="2">The sequence shown here is derived from an EMBL/GenBank/DDBJ whole genome shotgun (WGS) entry which is preliminary data.</text>
</comment>
<keyword evidence="1" id="KW-1133">Transmembrane helix</keyword>
<dbReference type="EMBL" id="WKKC01000021">
    <property type="protein sequence ID" value="MTE03604.1"/>
    <property type="molecule type" value="Genomic_DNA"/>
</dbReference>
<sequence length="169" mass="19719">MPFLSFWVYPTALFLVSLIPLLVQQPNSYSLKAVNSAIINTKIYFVAFYIALIIGYIVNLAITKANLKKSNWWLFVVAIPYLLTIFTIYAHQKSFFKFLHFDDFSVKNVSMMLKHVHFLDVRLMNPLWFETIALIIVSMMILEGVTFGAIIWQKTEKWRKGRKKKTSSI</sequence>
<name>A0A9X4X9K0_LACJH</name>
<accession>A0A9X4X9K0</accession>
<evidence type="ECO:0000313" key="3">
    <source>
        <dbReference type="Proteomes" id="UP000488295"/>
    </source>
</evidence>
<keyword evidence="1" id="KW-0472">Membrane</keyword>
<proteinExistence type="predicted"/>
<keyword evidence="1" id="KW-0812">Transmembrane</keyword>
<evidence type="ECO:0000256" key="1">
    <source>
        <dbReference type="SAM" id="Phobius"/>
    </source>
</evidence>
<gene>
    <name evidence="2" type="ORF">GJU95_07465</name>
</gene>